<dbReference type="PROSITE" id="PS50157">
    <property type="entry name" value="ZINC_FINGER_C2H2_2"/>
    <property type="match status" value="1"/>
</dbReference>
<gene>
    <name evidence="4" type="ORF">P879_06214</name>
</gene>
<dbReference type="InterPro" id="IPR031885">
    <property type="entry name" value="DUF4764"/>
</dbReference>
<dbReference type="AlphaFoldDB" id="A0A8T0DX36"/>
<feature type="region of interest" description="Disordered" evidence="2">
    <location>
        <begin position="190"/>
        <end position="268"/>
    </location>
</feature>
<evidence type="ECO:0000313" key="5">
    <source>
        <dbReference type="Proteomes" id="UP000699462"/>
    </source>
</evidence>
<dbReference type="Proteomes" id="UP000699462">
    <property type="component" value="Unassembled WGS sequence"/>
</dbReference>
<evidence type="ECO:0000256" key="2">
    <source>
        <dbReference type="SAM" id="MobiDB-lite"/>
    </source>
</evidence>
<sequence>MSLHARQCSVSSTPYSFNSNGMQQRPIEIVDTNTVPAISETFVDGLDQNMTSSHSQLIYTDPTDSGASSIQNHQFIQDASTESVTYNQAPPVVLPQTEMEIEPIDLEEVQKIQARMPAADPTAPVGSNKNPIRIIQQGNQYITTQDVSDEHLQQIIQVLTNQALISSSGSRPNAIYNRLTNRRIIFRVTKAKRRHDDNNTRVSFGPDRTRSALAKGKVRTSGGRKRRKRGSDEEDPDFEPEVPEEEILPFPLARRSSTSGRISKPPKHLVKDYKHLRLEDLTTKLESSDDDDHSDGGYSDYINDGLSEGSSEEDNKKGLRYPCSVCAKVFNSRAGVARHESATHGPNQHKNRLVNPYVASMKRRSKLKDAVAAATDEDLIEFVAPRLAKLVSPWDHLLLRSEDGNPPLPQIPRIVLDYLHLAERARAFLGDHLEVRSPVTRRKVTKSTPTVTNNDAESPKAAELACVTDDEPVSTQESAANVIPETCTKESAQADCAENVVSDAPPPQVNGTERTVFVTETEGDEEDDEEEVDDGKIIVKVGTQEQSSALGLACGNYVVKLPLREEYLPRRFRSVLATQRALSSATPAQPTGTGTSVSDGGNLVTVETADDDEVEATLRDDTQVTSTIAVESSTATDAQSQNLLALGDELLLIPEGGIGGPVPEEWLTSGAFLVVLTETGETSDLVMEAATGRLFHKPTGHLVSLADSTVAQAQGEINLTTESLPDYGAYEDEQPAEAAAGFQNVVEESQINKPTNANITGSGRSKAKLKSRQEQLYANDETAQREQLLQRMAESGEVIDLNTLFPGVSVTEVSPGVCLVTKPNGDRFNVEHGGEGITLETLQTILQMDA</sequence>
<feature type="compositionally biased region" description="Polar residues" evidence="2">
    <location>
        <begin position="580"/>
        <end position="599"/>
    </location>
</feature>
<reference evidence="4 5" key="1">
    <citation type="submission" date="2019-07" db="EMBL/GenBank/DDBJ databases">
        <title>Annotation for the trematode Paragonimus westermani.</title>
        <authorList>
            <person name="Choi Y.-J."/>
        </authorList>
    </citation>
    <scope>NUCLEOTIDE SEQUENCE [LARGE SCALE GENOMIC DNA]</scope>
    <source>
        <strain evidence="4">180907_Pwestermani</strain>
    </source>
</reference>
<evidence type="ECO:0000259" key="3">
    <source>
        <dbReference type="PROSITE" id="PS50157"/>
    </source>
</evidence>
<feature type="domain" description="C2H2-type" evidence="3">
    <location>
        <begin position="321"/>
        <end position="349"/>
    </location>
</feature>
<dbReference type="InterPro" id="IPR013087">
    <property type="entry name" value="Znf_C2H2_type"/>
</dbReference>
<comment type="caution">
    <text evidence="4">The sequence shown here is derived from an EMBL/GenBank/DDBJ whole genome shotgun (WGS) entry which is preliminary data.</text>
</comment>
<keyword evidence="5" id="KW-1185">Reference proteome</keyword>
<proteinExistence type="predicted"/>
<evidence type="ECO:0000313" key="4">
    <source>
        <dbReference type="EMBL" id="KAF8571257.1"/>
    </source>
</evidence>
<evidence type="ECO:0000256" key="1">
    <source>
        <dbReference type="PROSITE-ProRule" id="PRU00042"/>
    </source>
</evidence>
<dbReference type="PROSITE" id="PS00028">
    <property type="entry name" value="ZINC_FINGER_C2H2_1"/>
    <property type="match status" value="1"/>
</dbReference>
<name>A0A8T0DX36_9TREM</name>
<feature type="compositionally biased region" description="Basic residues" evidence="2">
    <location>
        <begin position="216"/>
        <end position="229"/>
    </location>
</feature>
<keyword evidence="1" id="KW-0479">Metal-binding</keyword>
<keyword evidence="1" id="KW-0863">Zinc-finger</keyword>
<feature type="compositionally biased region" description="Acidic residues" evidence="2">
    <location>
        <begin position="232"/>
        <end position="247"/>
    </location>
</feature>
<dbReference type="EMBL" id="JTDF01000621">
    <property type="protein sequence ID" value="KAF8571257.1"/>
    <property type="molecule type" value="Genomic_DNA"/>
</dbReference>
<keyword evidence="1" id="KW-0862">Zinc</keyword>
<dbReference type="Pfam" id="PF15961">
    <property type="entry name" value="DUF4764"/>
    <property type="match status" value="1"/>
</dbReference>
<dbReference type="GO" id="GO:0008270">
    <property type="term" value="F:zinc ion binding"/>
    <property type="evidence" value="ECO:0007669"/>
    <property type="project" value="UniProtKB-KW"/>
</dbReference>
<dbReference type="OrthoDB" id="5981545at2759"/>
<accession>A0A8T0DX36</accession>
<organism evidence="4 5">
    <name type="scientific">Paragonimus westermani</name>
    <dbReference type="NCBI Taxonomy" id="34504"/>
    <lineage>
        <taxon>Eukaryota</taxon>
        <taxon>Metazoa</taxon>
        <taxon>Spiralia</taxon>
        <taxon>Lophotrochozoa</taxon>
        <taxon>Platyhelminthes</taxon>
        <taxon>Trematoda</taxon>
        <taxon>Digenea</taxon>
        <taxon>Plagiorchiida</taxon>
        <taxon>Troglotremata</taxon>
        <taxon>Troglotrematidae</taxon>
        <taxon>Paragonimus</taxon>
    </lineage>
</organism>
<feature type="region of interest" description="Disordered" evidence="2">
    <location>
        <begin position="284"/>
        <end position="316"/>
    </location>
</feature>
<protein>
    <recommendedName>
        <fullName evidence="3">C2H2-type domain-containing protein</fullName>
    </recommendedName>
</protein>
<feature type="region of interest" description="Disordered" evidence="2">
    <location>
        <begin position="580"/>
        <end position="602"/>
    </location>
</feature>